<dbReference type="Proteomes" id="UP000179057">
    <property type="component" value="Unassembled WGS sequence"/>
</dbReference>
<dbReference type="AlphaFoldDB" id="A0A1F8E053"/>
<sequence>MSGDDGLKGIDLRDRIISITAQIKDLQKKRGELLDRLRNECTHEALVQTPCSVSGLDPLPPERMCIICGLSEEGWGSGYKKLSKGTVVRVIENRDEYYRYRELKPLTTVVIPEDMCGKA</sequence>
<evidence type="ECO:0000313" key="2">
    <source>
        <dbReference type="Proteomes" id="UP000179057"/>
    </source>
</evidence>
<reference evidence="1 2" key="1">
    <citation type="journal article" date="2016" name="Nat. Commun.">
        <title>Thousands of microbial genomes shed light on interconnected biogeochemical processes in an aquifer system.</title>
        <authorList>
            <person name="Anantharaman K."/>
            <person name="Brown C.T."/>
            <person name="Hug L.A."/>
            <person name="Sharon I."/>
            <person name="Castelle C.J."/>
            <person name="Probst A.J."/>
            <person name="Thomas B.C."/>
            <person name="Singh A."/>
            <person name="Wilkins M.J."/>
            <person name="Karaoz U."/>
            <person name="Brodie E.L."/>
            <person name="Williams K.H."/>
            <person name="Hubbard S.S."/>
            <person name="Banfield J.F."/>
        </authorList>
    </citation>
    <scope>NUCLEOTIDE SEQUENCE [LARGE SCALE GENOMIC DNA]</scope>
</reference>
<evidence type="ECO:0000313" key="1">
    <source>
        <dbReference type="EMBL" id="OGM94107.1"/>
    </source>
</evidence>
<protein>
    <submittedName>
        <fullName evidence="1">Uncharacterized protein</fullName>
    </submittedName>
</protein>
<organism evidence="1 2">
    <name type="scientific">Candidatus Wolfebacteria bacterium RIFOXYD1_FULL_48_65</name>
    <dbReference type="NCBI Taxonomy" id="1802561"/>
    <lineage>
        <taxon>Bacteria</taxon>
        <taxon>Candidatus Wolfeibacteriota</taxon>
    </lineage>
</organism>
<gene>
    <name evidence="1" type="ORF">A2610_01915</name>
</gene>
<name>A0A1F8E053_9BACT</name>
<comment type="caution">
    <text evidence="1">The sequence shown here is derived from an EMBL/GenBank/DDBJ whole genome shotgun (WGS) entry which is preliminary data.</text>
</comment>
<dbReference type="EMBL" id="MGIV01000017">
    <property type="protein sequence ID" value="OGM94107.1"/>
    <property type="molecule type" value="Genomic_DNA"/>
</dbReference>
<proteinExistence type="predicted"/>
<accession>A0A1F8E053</accession>